<feature type="site" description="Transition state stabilizer" evidence="11">
    <location>
        <position position="26"/>
    </location>
</feature>
<feature type="binding site" evidence="11">
    <location>
        <position position="66"/>
    </location>
    <ligand>
        <name>ATP</name>
        <dbReference type="ChEBI" id="CHEBI:30616"/>
    </ligand>
</feature>
<evidence type="ECO:0000256" key="5">
    <source>
        <dbReference type="ARBA" id="ARBA00022741"/>
    </source>
</evidence>
<dbReference type="FunFam" id="3.30.70.890:FF:000001">
    <property type="entry name" value="Galactokinase"/>
    <property type="match status" value="1"/>
</dbReference>
<dbReference type="Proteomes" id="UP000449710">
    <property type="component" value="Unassembled WGS sequence"/>
</dbReference>
<dbReference type="InterPro" id="IPR036554">
    <property type="entry name" value="GHMP_kinase_C_sf"/>
</dbReference>
<evidence type="ECO:0000256" key="10">
    <source>
        <dbReference type="ARBA" id="ARBA00023277"/>
    </source>
</evidence>
<feature type="binding site" evidence="11">
    <location>
        <begin position="122"/>
        <end position="128"/>
    </location>
    <ligand>
        <name>ATP</name>
        <dbReference type="ChEBI" id="CHEBI:30616"/>
    </ligand>
</feature>
<dbReference type="PIRSF" id="PIRSF000530">
    <property type="entry name" value="Galactokinase"/>
    <property type="match status" value="1"/>
</dbReference>
<evidence type="ECO:0000256" key="4">
    <source>
        <dbReference type="ARBA" id="ARBA00022723"/>
    </source>
</evidence>
<dbReference type="InterPro" id="IPR013750">
    <property type="entry name" value="GHMP_kinase_C_dom"/>
</dbReference>
<comment type="subcellular location">
    <subcellularLocation>
        <location evidence="11">Cytoplasm</location>
    </subcellularLocation>
</comment>
<dbReference type="PRINTS" id="PR00473">
    <property type="entry name" value="GALCTOKINASE"/>
</dbReference>
<accession>A0AA44BCM4</accession>
<dbReference type="GO" id="GO:0004335">
    <property type="term" value="F:galactokinase activity"/>
    <property type="evidence" value="ECO:0007669"/>
    <property type="project" value="UniProtKB-UniRule"/>
</dbReference>
<dbReference type="EC" id="2.7.1.6" evidence="11 12"/>
<protein>
    <recommendedName>
        <fullName evidence="11 12">Galactokinase</fullName>
        <ecNumber evidence="11 12">2.7.1.6</ecNumber>
    </recommendedName>
    <alternativeName>
        <fullName evidence="11">Galactose kinase</fullName>
    </alternativeName>
</protein>
<dbReference type="HAMAP" id="MF_00246">
    <property type="entry name" value="Galactokinase"/>
    <property type="match status" value="1"/>
</dbReference>
<feature type="domain" description="GHMP kinase N-terminal" evidence="13">
    <location>
        <begin position="91"/>
        <end position="179"/>
    </location>
</feature>
<keyword evidence="7 11" id="KW-0067">ATP-binding</keyword>
<dbReference type="Gene3D" id="3.30.70.890">
    <property type="entry name" value="GHMP kinase, C-terminal domain"/>
    <property type="match status" value="1"/>
</dbReference>
<dbReference type="InterPro" id="IPR019539">
    <property type="entry name" value="GalKase_N"/>
</dbReference>
<dbReference type="InterPro" id="IPR020568">
    <property type="entry name" value="Ribosomal_Su5_D2-typ_SF"/>
</dbReference>
<feature type="binding site" evidence="11">
    <location>
        <position position="222"/>
    </location>
    <ligand>
        <name>substrate</name>
    </ligand>
</feature>
<evidence type="ECO:0000256" key="6">
    <source>
        <dbReference type="ARBA" id="ARBA00022777"/>
    </source>
</evidence>
<comment type="similarity">
    <text evidence="1 11">Belongs to the GHMP kinase family. GalK subfamily.</text>
</comment>
<feature type="binding site" evidence="11">
    <location>
        <begin position="32"/>
        <end position="35"/>
    </location>
    <ligand>
        <name>substrate</name>
    </ligand>
</feature>
<keyword evidence="6 11" id="KW-0418">Kinase</keyword>
<keyword evidence="8 11" id="KW-0460">Magnesium</keyword>
<sequence>MNEKMVKEFQRIFKNLPEYQSFAPGRVNLIGEHTDYTGGYVFPLALDIGTYALARKRRDGKFRFFSMNEPESGIIEVDKDWSYRIEDGWGNYPKGLVQTLDKKGFKRDRGLDILFWGDIPRGAGLSSSASIELATGVMIDKIYDFRIPRVELVTYCRESENVYVGVNCGIMDQFIIGMGEKNHGLLLNTGNLSYEQVPLPLKDHSILIINSMVRRRLSDSGYNRCIEDAKAGEKILQEQGIKSLGELTPRDRPLVERLIKHPGIYRRVKHIITENHRTLEGVELLIKDDVVGFGALMLQSHESLRRDFEVSIPQLDTLVEESMNLGAVGARMTGAGFGGCIVTIVPKGNVAIFKREIAEKYRKAYDLDPEIYIVNSSSGAVADRITREVDSQ</sequence>
<dbReference type="GO" id="GO:0000287">
    <property type="term" value="F:magnesium ion binding"/>
    <property type="evidence" value="ECO:0007669"/>
    <property type="project" value="UniProtKB-UniRule"/>
</dbReference>
<evidence type="ECO:0000256" key="12">
    <source>
        <dbReference type="NCBIfam" id="TIGR00131"/>
    </source>
</evidence>
<keyword evidence="9 11" id="KW-0299">Galactose metabolism</keyword>
<gene>
    <name evidence="11" type="primary">galK</name>
    <name evidence="16" type="ORF">ISALK_01325</name>
</gene>
<evidence type="ECO:0000256" key="11">
    <source>
        <dbReference type="HAMAP-Rule" id="MF_00246"/>
    </source>
</evidence>
<dbReference type="Pfam" id="PF00288">
    <property type="entry name" value="GHMP_kinases_N"/>
    <property type="match status" value="1"/>
</dbReference>
<dbReference type="NCBIfam" id="TIGR00131">
    <property type="entry name" value="gal_kin"/>
    <property type="match status" value="1"/>
</dbReference>
<keyword evidence="10 11" id="KW-0119">Carbohydrate metabolism</keyword>
<evidence type="ECO:0000259" key="15">
    <source>
        <dbReference type="Pfam" id="PF10509"/>
    </source>
</evidence>
<proteinExistence type="inferred from homology"/>
<reference evidence="16 17" key="1">
    <citation type="submission" date="2019-04" db="EMBL/GenBank/DDBJ databases">
        <title>Isachenkonia alkalipeptolytica gen. nov. sp. nov. a new anaerobic, alkiliphilic organothrophic bacterium capable to reduce synthesized ferrihydrite isolated from a soda lake.</title>
        <authorList>
            <person name="Toshchakov S.V."/>
            <person name="Zavarzina D.G."/>
            <person name="Zhilina T.N."/>
            <person name="Kostrikina N.A."/>
            <person name="Kublanov I.V."/>
        </authorList>
    </citation>
    <scope>NUCLEOTIDE SEQUENCE [LARGE SCALE GENOMIC DNA]</scope>
    <source>
        <strain evidence="16 17">Z-1701</strain>
    </source>
</reference>
<dbReference type="Pfam" id="PF10509">
    <property type="entry name" value="GalKase_gal_bdg"/>
    <property type="match status" value="1"/>
</dbReference>
<dbReference type="InterPro" id="IPR006206">
    <property type="entry name" value="Mevalonate/galactokinase"/>
</dbReference>
<evidence type="ECO:0000259" key="13">
    <source>
        <dbReference type="Pfam" id="PF00288"/>
    </source>
</evidence>
<dbReference type="InterPro" id="IPR022963">
    <property type="entry name" value="Galactokinase_bac"/>
</dbReference>
<evidence type="ECO:0000256" key="2">
    <source>
        <dbReference type="ARBA" id="ARBA00022490"/>
    </source>
</evidence>
<evidence type="ECO:0000256" key="1">
    <source>
        <dbReference type="ARBA" id="ARBA00006566"/>
    </source>
</evidence>
<dbReference type="PROSITE" id="PS00627">
    <property type="entry name" value="GHMP_KINASES_ATP"/>
    <property type="match status" value="1"/>
</dbReference>
<keyword evidence="17" id="KW-1185">Reference proteome</keyword>
<evidence type="ECO:0000313" key="16">
    <source>
        <dbReference type="EMBL" id="NBG87132.1"/>
    </source>
</evidence>
<feature type="domain" description="Galactokinase N-terminal" evidence="15">
    <location>
        <begin position="7"/>
        <end position="56"/>
    </location>
</feature>
<comment type="pathway">
    <text evidence="11">Carbohydrate metabolism; galactose metabolism.</text>
</comment>
<feature type="domain" description="GHMP kinase C-terminal" evidence="14">
    <location>
        <begin position="283"/>
        <end position="362"/>
    </location>
</feature>
<dbReference type="InterPro" id="IPR014721">
    <property type="entry name" value="Ribsml_uS5_D2-typ_fold_subgr"/>
</dbReference>
<evidence type="ECO:0000256" key="3">
    <source>
        <dbReference type="ARBA" id="ARBA00022679"/>
    </source>
</evidence>
<dbReference type="RefSeq" id="WP_160718431.1">
    <property type="nucleotide sequence ID" value="NZ_SUMG01000001.1"/>
</dbReference>
<dbReference type="Pfam" id="PF08544">
    <property type="entry name" value="GHMP_kinases_C"/>
    <property type="match status" value="1"/>
</dbReference>
<dbReference type="PANTHER" id="PTHR10457:SF7">
    <property type="entry name" value="GALACTOKINASE-RELATED"/>
    <property type="match status" value="1"/>
</dbReference>
<comment type="function">
    <text evidence="11">Catalyzes the transfer of the gamma-phosphate of ATP to D-galactose to form alpha-D-galactose-1-phosphate (Gal-1-P).</text>
</comment>
<evidence type="ECO:0000259" key="14">
    <source>
        <dbReference type="Pfam" id="PF08544"/>
    </source>
</evidence>
<dbReference type="GO" id="GO:0005829">
    <property type="term" value="C:cytosol"/>
    <property type="evidence" value="ECO:0007669"/>
    <property type="project" value="TreeGrafter"/>
</dbReference>
<dbReference type="SUPFAM" id="SSF55060">
    <property type="entry name" value="GHMP Kinase, C-terminal domain"/>
    <property type="match status" value="1"/>
</dbReference>
<dbReference type="AlphaFoldDB" id="A0AA44BCM4"/>
<keyword evidence="3 11" id="KW-0808">Transferase</keyword>
<evidence type="ECO:0000313" key="17">
    <source>
        <dbReference type="Proteomes" id="UP000449710"/>
    </source>
</evidence>
<dbReference type="GO" id="GO:0005524">
    <property type="term" value="F:ATP binding"/>
    <property type="evidence" value="ECO:0007669"/>
    <property type="project" value="UniProtKB-UniRule"/>
</dbReference>
<feature type="binding site" evidence="11">
    <location>
        <position position="128"/>
    </location>
    <ligand>
        <name>Mg(2+)</name>
        <dbReference type="ChEBI" id="CHEBI:18420"/>
    </ligand>
</feature>
<dbReference type="NCBIfam" id="NF003705">
    <property type="entry name" value="PRK05322.1"/>
    <property type="match status" value="1"/>
</dbReference>
<dbReference type="PRINTS" id="PR00959">
    <property type="entry name" value="MEVGALKINASE"/>
</dbReference>
<dbReference type="InterPro" id="IPR000705">
    <property type="entry name" value="Galactokinase"/>
</dbReference>
<dbReference type="PANTHER" id="PTHR10457">
    <property type="entry name" value="MEVALONATE KINASE/GALACTOKINASE"/>
    <property type="match status" value="1"/>
</dbReference>
<organism evidence="16 17">
    <name type="scientific">Isachenkonia alkalipeptolytica</name>
    <dbReference type="NCBI Taxonomy" id="2565777"/>
    <lineage>
        <taxon>Bacteria</taxon>
        <taxon>Bacillati</taxon>
        <taxon>Bacillota</taxon>
        <taxon>Clostridia</taxon>
        <taxon>Eubacteriales</taxon>
        <taxon>Clostridiaceae</taxon>
        <taxon>Isachenkonia</taxon>
    </lineage>
</organism>
<feature type="binding site" evidence="11">
    <location>
        <position position="160"/>
    </location>
    <ligand>
        <name>Mg(2+)</name>
        <dbReference type="ChEBI" id="CHEBI:18420"/>
    </ligand>
</feature>
<dbReference type="PROSITE" id="PS00106">
    <property type="entry name" value="GALACTOKINASE"/>
    <property type="match status" value="1"/>
</dbReference>
<dbReference type="InterPro" id="IPR019741">
    <property type="entry name" value="Galactokinase_CS"/>
</dbReference>
<dbReference type="FunFam" id="3.30.230.10:FF:000017">
    <property type="entry name" value="Galactokinase"/>
    <property type="match status" value="1"/>
</dbReference>
<dbReference type="InterPro" id="IPR006203">
    <property type="entry name" value="GHMP_knse_ATP-bd_CS"/>
</dbReference>
<dbReference type="EMBL" id="SUMG01000001">
    <property type="protein sequence ID" value="NBG87132.1"/>
    <property type="molecule type" value="Genomic_DNA"/>
</dbReference>
<comment type="catalytic activity">
    <reaction evidence="11">
        <text>alpha-D-galactose + ATP = alpha-D-galactose 1-phosphate + ADP + H(+)</text>
        <dbReference type="Rhea" id="RHEA:13553"/>
        <dbReference type="ChEBI" id="CHEBI:15378"/>
        <dbReference type="ChEBI" id="CHEBI:28061"/>
        <dbReference type="ChEBI" id="CHEBI:30616"/>
        <dbReference type="ChEBI" id="CHEBI:58336"/>
        <dbReference type="ChEBI" id="CHEBI:456216"/>
        <dbReference type="EC" id="2.7.1.6"/>
    </reaction>
</comment>
<evidence type="ECO:0000256" key="9">
    <source>
        <dbReference type="ARBA" id="ARBA00023144"/>
    </source>
</evidence>
<comment type="caution">
    <text evidence="16">The sequence shown here is derived from an EMBL/GenBank/DDBJ whole genome shotgun (WGS) entry which is preliminary data.</text>
</comment>
<dbReference type="Gene3D" id="3.30.230.10">
    <property type="match status" value="1"/>
</dbReference>
<keyword evidence="5 11" id="KW-0547">Nucleotide-binding</keyword>
<evidence type="ECO:0000256" key="7">
    <source>
        <dbReference type="ARBA" id="ARBA00022840"/>
    </source>
</evidence>
<evidence type="ECO:0000256" key="8">
    <source>
        <dbReference type="ARBA" id="ARBA00022842"/>
    </source>
</evidence>
<feature type="active site" description="Proton acceptor" evidence="11">
    <location>
        <position position="172"/>
    </location>
</feature>
<name>A0AA44BCM4_9CLOT</name>
<keyword evidence="4 11" id="KW-0479">Metal-binding</keyword>
<dbReference type="InterPro" id="IPR006204">
    <property type="entry name" value="GHMP_kinase_N_dom"/>
</dbReference>
<dbReference type="GO" id="GO:0006012">
    <property type="term" value="P:galactose metabolic process"/>
    <property type="evidence" value="ECO:0007669"/>
    <property type="project" value="UniProtKB-UniRule"/>
</dbReference>
<dbReference type="SUPFAM" id="SSF54211">
    <property type="entry name" value="Ribosomal protein S5 domain 2-like"/>
    <property type="match status" value="1"/>
</dbReference>
<keyword evidence="2 11" id="KW-0963">Cytoplasm</keyword>